<evidence type="ECO:0008006" key="3">
    <source>
        <dbReference type="Google" id="ProtNLM"/>
    </source>
</evidence>
<evidence type="ECO:0000313" key="1">
    <source>
        <dbReference type="EMBL" id="MFC5175537.1"/>
    </source>
</evidence>
<evidence type="ECO:0000313" key="2">
    <source>
        <dbReference type="Proteomes" id="UP001596087"/>
    </source>
</evidence>
<organism evidence="1 2">
    <name type="scientific">Nocardioides taihuensis</name>
    <dbReference type="NCBI Taxonomy" id="1835606"/>
    <lineage>
        <taxon>Bacteria</taxon>
        <taxon>Bacillati</taxon>
        <taxon>Actinomycetota</taxon>
        <taxon>Actinomycetes</taxon>
        <taxon>Propionibacteriales</taxon>
        <taxon>Nocardioidaceae</taxon>
        <taxon>Nocardioides</taxon>
    </lineage>
</organism>
<proteinExistence type="predicted"/>
<gene>
    <name evidence="1" type="ORF">ACFPGP_02555</name>
</gene>
<sequence>MPMPPPKASTEGRRDRQVFHEMGQLVRAVEDNGPQHPEELARLVGAAYWEAGRFDSALAFAAADGLLVRGPDGRLQAAP</sequence>
<protein>
    <recommendedName>
        <fullName evidence="3">DUF357 domain-containing protein</fullName>
    </recommendedName>
</protein>
<reference evidence="2" key="1">
    <citation type="journal article" date="2019" name="Int. J. Syst. Evol. Microbiol.">
        <title>The Global Catalogue of Microorganisms (GCM) 10K type strain sequencing project: providing services to taxonomists for standard genome sequencing and annotation.</title>
        <authorList>
            <consortium name="The Broad Institute Genomics Platform"/>
            <consortium name="The Broad Institute Genome Sequencing Center for Infectious Disease"/>
            <person name="Wu L."/>
            <person name="Ma J."/>
        </authorList>
    </citation>
    <scope>NUCLEOTIDE SEQUENCE [LARGE SCALE GENOMIC DNA]</scope>
    <source>
        <strain evidence="2">DFY41</strain>
    </source>
</reference>
<dbReference type="Proteomes" id="UP001596087">
    <property type="component" value="Unassembled WGS sequence"/>
</dbReference>
<accession>A0ABW0BEY6</accession>
<comment type="caution">
    <text evidence="1">The sequence shown here is derived from an EMBL/GenBank/DDBJ whole genome shotgun (WGS) entry which is preliminary data.</text>
</comment>
<dbReference type="EMBL" id="JBHSKD010000003">
    <property type="protein sequence ID" value="MFC5175537.1"/>
    <property type="molecule type" value="Genomic_DNA"/>
</dbReference>
<keyword evidence="2" id="KW-1185">Reference proteome</keyword>
<name>A0ABW0BEY6_9ACTN</name>
<dbReference type="RefSeq" id="WP_378586470.1">
    <property type="nucleotide sequence ID" value="NZ_JBHSKD010000003.1"/>
</dbReference>